<dbReference type="PANTHER" id="PTHR30349:SF88">
    <property type="entry name" value="BLL1584 PROTEIN"/>
    <property type="match status" value="1"/>
</dbReference>
<proteinExistence type="predicted"/>
<dbReference type="InterPro" id="IPR011010">
    <property type="entry name" value="DNA_brk_join_enz"/>
</dbReference>
<dbReference type="SUPFAM" id="SSF56349">
    <property type="entry name" value="DNA breaking-rejoining enzymes"/>
    <property type="match status" value="1"/>
</dbReference>
<reference evidence="4 5" key="1">
    <citation type="journal article" date="2011" name="J. Bacteriol.">
        <title>Genome of Ochrobactrum anthropi ATCC 49188 T, a versatile opportunistic pathogen and symbiont of several eukaryotic hosts.</title>
        <authorList>
            <person name="Chain P.S."/>
            <person name="Lang D.M."/>
            <person name="Comerci D.J."/>
            <person name="Malfatti S.A."/>
            <person name="Vergez L.M."/>
            <person name="Shin M."/>
            <person name="Ugalde R.A."/>
            <person name="Garcia E."/>
            <person name="Tolmasky M.E."/>
        </authorList>
    </citation>
    <scope>NUCLEOTIDE SEQUENCE [LARGE SCALE GENOMIC DNA]</scope>
    <source>
        <strain evidence="5">ATCC 49188 / DSM 6882 / CCUG 24695 / JCM 21032 / LMG 3331 / NBRC 15819 / NCTC 12168 / Alc 37</strain>
    </source>
</reference>
<dbReference type="GO" id="GO:0015074">
    <property type="term" value="P:DNA integration"/>
    <property type="evidence" value="ECO:0007669"/>
    <property type="project" value="UniProtKB-KW"/>
</dbReference>
<dbReference type="InterPro" id="IPR013762">
    <property type="entry name" value="Integrase-like_cat_sf"/>
</dbReference>
<gene>
    <name evidence="4" type="ordered locus">Oant_0203</name>
</gene>
<organism evidence="4 5">
    <name type="scientific">Brucella anthropi (strain ATCC 49188 / DSM 6882 / CCUG 24695 / JCM 21032 / LMG 3331 / NBRC 15819 / NCTC 12168 / Alc 37)</name>
    <name type="common">Ochrobactrum anthropi</name>
    <dbReference type="NCBI Taxonomy" id="439375"/>
    <lineage>
        <taxon>Bacteria</taxon>
        <taxon>Pseudomonadati</taxon>
        <taxon>Pseudomonadota</taxon>
        <taxon>Alphaproteobacteria</taxon>
        <taxon>Hyphomicrobiales</taxon>
        <taxon>Brucellaceae</taxon>
        <taxon>Brucella/Ochrobactrum group</taxon>
        <taxon>Brucella</taxon>
    </lineage>
</organism>
<dbReference type="GO" id="GO:0006310">
    <property type="term" value="P:DNA recombination"/>
    <property type="evidence" value="ECO:0007669"/>
    <property type="project" value="UniProtKB-KW"/>
</dbReference>
<evidence type="ECO:0000256" key="2">
    <source>
        <dbReference type="ARBA" id="ARBA00023172"/>
    </source>
</evidence>
<dbReference type="Pfam" id="PF00589">
    <property type="entry name" value="Phage_integrase"/>
    <property type="match status" value="1"/>
</dbReference>
<dbReference type="KEGG" id="oan:Oant_0203"/>
<dbReference type="GO" id="GO:0003677">
    <property type="term" value="F:DNA binding"/>
    <property type="evidence" value="ECO:0007669"/>
    <property type="project" value="InterPro"/>
</dbReference>
<evidence type="ECO:0000313" key="4">
    <source>
        <dbReference type="EMBL" id="ABS12934.1"/>
    </source>
</evidence>
<dbReference type="InterPro" id="IPR002104">
    <property type="entry name" value="Integrase_catalytic"/>
</dbReference>
<evidence type="ECO:0000313" key="5">
    <source>
        <dbReference type="Proteomes" id="UP000002301"/>
    </source>
</evidence>
<feature type="domain" description="Tyr recombinase" evidence="3">
    <location>
        <begin position="157"/>
        <end position="351"/>
    </location>
</feature>
<evidence type="ECO:0000259" key="3">
    <source>
        <dbReference type="PROSITE" id="PS51898"/>
    </source>
</evidence>
<keyword evidence="5" id="KW-1185">Reference proteome</keyword>
<evidence type="ECO:0000256" key="1">
    <source>
        <dbReference type="ARBA" id="ARBA00022908"/>
    </source>
</evidence>
<dbReference type="PROSITE" id="PS51898">
    <property type="entry name" value="TYR_RECOMBINASE"/>
    <property type="match status" value="1"/>
</dbReference>
<dbReference type="InterPro" id="IPR050090">
    <property type="entry name" value="Tyrosine_recombinase_XerCD"/>
</dbReference>
<dbReference type="AlphaFoldDB" id="A6WVD0"/>
<sequence>MSRKRSPARLWFRSDTGTWFIKDGEKRISTGCAKDETERAEQVLREYVTSKYEPVRGGSSAAITIGDVLLVYLDEKAIRTSRPRETEAAVNRLNDFFGADAINEIRGKRCREFADHRKTESGARRDLEVLRAAINHYHKEYGLDVVPAVTLPDKSLPRERWLTRNEVAALIKAARRLQKCDHIIRLVLIGTYTGTRLSPILGLQWMPNTTGGYVDLDKGVIYRKAMGERVAHNKRKPPAKIPPRLLRFLRYWKAKDEAWSAEQAKTVSLRHIVHFNGEKITKPHKAFRSVRAEAGLGEDVTPHVLRHTRATWLAQAGVDAHQAAASLGMTVEEFERTYSHVSPLFQKDAANAF</sequence>
<keyword evidence="1" id="KW-0229">DNA integration</keyword>
<protein>
    <submittedName>
        <fullName evidence="4">Phage integrase family protein</fullName>
    </submittedName>
</protein>
<accession>A6WVD0</accession>
<dbReference type="Proteomes" id="UP000002301">
    <property type="component" value="Chromosome 1"/>
</dbReference>
<keyword evidence="2" id="KW-0233">DNA recombination</keyword>
<dbReference type="HOGENOM" id="CLU_027562_17_7_5"/>
<dbReference type="eggNOG" id="COG0582">
    <property type="taxonomic scope" value="Bacteria"/>
</dbReference>
<dbReference type="CDD" id="cd00796">
    <property type="entry name" value="INT_Rci_Hp1_C"/>
    <property type="match status" value="1"/>
</dbReference>
<name>A6WVD0_BRUA4</name>
<dbReference type="Gene3D" id="1.10.443.10">
    <property type="entry name" value="Intergrase catalytic core"/>
    <property type="match status" value="1"/>
</dbReference>
<dbReference type="PANTHER" id="PTHR30349">
    <property type="entry name" value="PHAGE INTEGRASE-RELATED"/>
    <property type="match status" value="1"/>
</dbReference>
<dbReference type="EMBL" id="CP000758">
    <property type="protein sequence ID" value="ABS12934.1"/>
    <property type="molecule type" value="Genomic_DNA"/>
</dbReference>